<reference evidence="3" key="1">
    <citation type="submission" date="2017-09" db="EMBL/GenBank/DDBJ databases">
        <authorList>
            <person name="Varghese N."/>
            <person name="Submissions S."/>
        </authorList>
    </citation>
    <scope>NUCLEOTIDE SEQUENCE [LARGE SCALE GENOMIC DNA]</scope>
    <source>
        <strain evidence="3">DSM 25885</strain>
    </source>
</reference>
<dbReference type="PROSITE" id="PS51782">
    <property type="entry name" value="LYSM"/>
    <property type="match status" value="1"/>
</dbReference>
<keyword evidence="3" id="KW-1185">Reference proteome</keyword>
<dbReference type="InterPro" id="IPR018392">
    <property type="entry name" value="LysM"/>
</dbReference>
<gene>
    <name evidence="2" type="ORF">SAMN06265377_0178</name>
</gene>
<evidence type="ECO:0000259" key="1">
    <source>
        <dbReference type="PROSITE" id="PS51782"/>
    </source>
</evidence>
<dbReference type="Proteomes" id="UP000219048">
    <property type="component" value="Unassembled WGS sequence"/>
</dbReference>
<dbReference type="Gene3D" id="3.40.630.40">
    <property type="entry name" value="Zn-dependent exopeptidases"/>
    <property type="match status" value="1"/>
</dbReference>
<proteinExistence type="predicted"/>
<dbReference type="AlphaFoldDB" id="A0A285MBQ5"/>
<sequence>MIFAFHRIFIIFAVHPSNETLFMKLLPTFLLWVSMPCLLLAQNDYYTVVAQKGDGIFSILRKQGLDPVKYYEDFLTLNTEDIKDGSMLHVGREYKIPQAMDSFKKTGVRVQMKDETENPIFDKELAEMSLKSKALKNAVYYIVAENQAKSQNKFIDDVTTGLAAELMVHGATVYVFDDTDEKPSTENMKSEKTERMGQYIEAINKRYLQNTGKYQRLLLIRANGLIENGNMDVAVYHHNKSEKGQRFAENIQNVFKKHSVSNRSYKDIKMIFEDKNSLYLAKNTLPTVSLLTIGNRSKASAEDHIPVRSDKKAFTNWITNGILKDYADITIEE</sequence>
<dbReference type="EMBL" id="OBEH01000001">
    <property type="protein sequence ID" value="SNY94518.1"/>
    <property type="molecule type" value="Genomic_DNA"/>
</dbReference>
<accession>A0A285MBQ5</accession>
<protein>
    <submittedName>
        <fullName evidence="2">N-acetylmuramoyl-L-alanine amidase</fullName>
    </submittedName>
</protein>
<evidence type="ECO:0000313" key="2">
    <source>
        <dbReference type="EMBL" id="SNY94518.1"/>
    </source>
</evidence>
<evidence type="ECO:0000313" key="3">
    <source>
        <dbReference type="Proteomes" id="UP000219048"/>
    </source>
</evidence>
<feature type="domain" description="LysM" evidence="1">
    <location>
        <begin position="46"/>
        <end position="96"/>
    </location>
</feature>
<organism evidence="2 3">
    <name type="scientific">Flagellimonas pacifica</name>
    <dbReference type="NCBI Taxonomy" id="1247520"/>
    <lineage>
        <taxon>Bacteria</taxon>
        <taxon>Pseudomonadati</taxon>
        <taxon>Bacteroidota</taxon>
        <taxon>Flavobacteriia</taxon>
        <taxon>Flavobacteriales</taxon>
        <taxon>Flavobacteriaceae</taxon>
        <taxon>Flagellimonas</taxon>
    </lineage>
</organism>
<name>A0A285MBQ5_9FLAO</name>
<dbReference type="OrthoDB" id="936124at2"/>